<dbReference type="CDD" id="cd19481">
    <property type="entry name" value="RecA-like_protease"/>
    <property type="match status" value="1"/>
</dbReference>
<keyword evidence="6" id="KW-1185">Reference proteome</keyword>
<sequence length="406" mass="44736">MQVALDRLFSTSPIRFFGLYEQHRYETLTYAALTKDGQYAVTISAAQYQDVDIGESDPIKCLNNGLWLNRDGDLHYAVVLSFHREYGREAGTCVEIAVPAGEHGVALVGRCFSQLEAAINTARSYRGKVLSLETEEDYQGRSKGVMVHRLPEVRREAIILPERTLKLLERNVIRFIESREALRRLGQSTRKGILLYGPPGTGKTHTIRYLAANLPGHTTLIITAGQMGLLSQYMTLARLLQPAMVVIEDVDLIARDRENMGGPCEESLLNTLLNEMDGLKDNADILFVLTTNRPEQLEGALTGRPGRIDQAIEVPLPDDDCREKLVRLYGGGLKLSDKIVAEAVARTKGVSAAFIKELMRRTAQTSIMRGDGKAVTPKDLAEALDDMLFTGGRLNVKLLGGAADGP</sequence>
<dbReference type="RefSeq" id="WP_245460303.1">
    <property type="nucleotide sequence ID" value="NZ_JBEPLM010000025.1"/>
</dbReference>
<comment type="similarity">
    <text evidence="1">Belongs to the AAA ATPase family.</text>
</comment>
<dbReference type="Gene3D" id="3.40.50.300">
    <property type="entry name" value="P-loop containing nucleotide triphosphate hydrolases"/>
    <property type="match status" value="1"/>
</dbReference>
<proteinExistence type="inferred from homology"/>
<evidence type="ECO:0000256" key="3">
    <source>
        <dbReference type="ARBA" id="ARBA00022840"/>
    </source>
</evidence>
<dbReference type="InterPro" id="IPR003959">
    <property type="entry name" value="ATPase_AAA_core"/>
</dbReference>
<evidence type="ECO:0000313" key="5">
    <source>
        <dbReference type="EMBL" id="MET3597509.1"/>
    </source>
</evidence>
<feature type="domain" description="AAA+ ATPase" evidence="4">
    <location>
        <begin position="189"/>
        <end position="318"/>
    </location>
</feature>
<evidence type="ECO:0000259" key="4">
    <source>
        <dbReference type="SMART" id="SM00382"/>
    </source>
</evidence>
<dbReference type="InterPro" id="IPR050221">
    <property type="entry name" value="26S_Proteasome_ATPase"/>
</dbReference>
<dbReference type="InterPro" id="IPR027417">
    <property type="entry name" value="P-loop_NTPase"/>
</dbReference>
<name>A0ABV2I405_9HYPH</name>
<evidence type="ECO:0000256" key="1">
    <source>
        <dbReference type="ARBA" id="ARBA00006914"/>
    </source>
</evidence>
<keyword evidence="2" id="KW-0547">Nucleotide-binding</keyword>
<dbReference type="Gene3D" id="1.10.8.60">
    <property type="match status" value="1"/>
</dbReference>
<protein>
    <submittedName>
        <fullName evidence="5">AAA+ superfamily predicted ATPase</fullName>
    </submittedName>
</protein>
<organism evidence="5 6">
    <name type="scientific">Mesorhizobium shonense</name>
    <dbReference type="NCBI Taxonomy" id="1209948"/>
    <lineage>
        <taxon>Bacteria</taxon>
        <taxon>Pseudomonadati</taxon>
        <taxon>Pseudomonadota</taxon>
        <taxon>Alphaproteobacteria</taxon>
        <taxon>Hyphomicrobiales</taxon>
        <taxon>Phyllobacteriaceae</taxon>
        <taxon>Mesorhizobium</taxon>
    </lineage>
</organism>
<dbReference type="InterPro" id="IPR003593">
    <property type="entry name" value="AAA+_ATPase"/>
</dbReference>
<dbReference type="SUPFAM" id="SSF52540">
    <property type="entry name" value="P-loop containing nucleoside triphosphate hydrolases"/>
    <property type="match status" value="1"/>
</dbReference>
<dbReference type="Pfam" id="PF00004">
    <property type="entry name" value="AAA"/>
    <property type="match status" value="1"/>
</dbReference>
<gene>
    <name evidence="5" type="ORF">ABID26_006934</name>
</gene>
<dbReference type="SMART" id="SM00382">
    <property type="entry name" value="AAA"/>
    <property type="match status" value="1"/>
</dbReference>
<accession>A0ABV2I405</accession>
<evidence type="ECO:0000256" key="2">
    <source>
        <dbReference type="ARBA" id="ARBA00022741"/>
    </source>
</evidence>
<dbReference type="Proteomes" id="UP001549036">
    <property type="component" value="Unassembled WGS sequence"/>
</dbReference>
<dbReference type="EMBL" id="JBEPLM010000025">
    <property type="protein sequence ID" value="MET3597509.1"/>
    <property type="molecule type" value="Genomic_DNA"/>
</dbReference>
<dbReference type="PANTHER" id="PTHR23073">
    <property type="entry name" value="26S PROTEASOME REGULATORY SUBUNIT"/>
    <property type="match status" value="1"/>
</dbReference>
<reference evidence="5 6" key="1">
    <citation type="submission" date="2024-06" db="EMBL/GenBank/DDBJ databases">
        <title>Genomic Encyclopedia of Type Strains, Phase IV (KMG-IV): sequencing the most valuable type-strain genomes for metagenomic binning, comparative biology and taxonomic classification.</title>
        <authorList>
            <person name="Goeker M."/>
        </authorList>
    </citation>
    <scope>NUCLEOTIDE SEQUENCE [LARGE SCALE GENOMIC DNA]</scope>
    <source>
        <strain evidence="5 6">DSM 29846</strain>
    </source>
</reference>
<comment type="caution">
    <text evidence="5">The sequence shown here is derived from an EMBL/GenBank/DDBJ whole genome shotgun (WGS) entry which is preliminary data.</text>
</comment>
<evidence type="ECO:0000313" key="6">
    <source>
        <dbReference type="Proteomes" id="UP001549036"/>
    </source>
</evidence>
<keyword evidence="3" id="KW-0067">ATP-binding</keyword>